<organism evidence="8 9">
    <name type="scientific">Papaver somniferum</name>
    <name type="common">Opium poppy</name>
    <dbReference type="NCBI Taxonomy" id="3469"/>
    <lineage>
        <taxon>Eukaryota</taxon>
        <taxon>Viridiplantae</taxon>
        <taxon>Streptophyta</taxon>
        <taxon>Embryophyta</taxon>
        <taxon>Tracheophyta</taxon>
        <taxon>Spermatophyta</taxon>
        <taxon>Magnoliopsida</taxon>
        <taxon>Ranunculales</taxon>
        <taxon>Papaveraceae</taxon>
        <taxon>Papaveroideae</taxon>
        <taxon>Papaver</taxon>
    </lineage>
</organism>
<evidence type="ECO:0000256" key="2">
    <source>
        <dbReference type="ARBA" id="ARBA00022723"/>
    </source>
</evidence>
<dbReference type="InterPro" id="IPR022830">
    <property type="entry name" value="Indigdn_synthA-like"/>
</dbReference>
<evidence type="ECO:0000313" key="9">
    <source>
        <dbReference type="Proteomes" id="UP000316621"/>
    </source>
</evidence>
<dbReference type="GO" id="GO:0004730">
    <property type="term" value="F:pseudouridylate synthase activity"/>
    <property type="evidence" value="ECO:0007669"/>
    <property type="project" value="InterPro"/>
</dbReference>
<evidence type="ECO:0000256" key="5">
    <source>
        <dbReference type="PROSITE-ProRule" id="PRU00325"/>
    </source>
</evidence>
<evidence type="ECO:0000259" key="7">
    <source>
        <dbReference type="PROSITE" id="PS50966"/>
    </source>
</evidence>
<dbReference type="PANTHER" id="PTHR31669">
    <property type="entry name" value="PROTEIN FAR1-RELATED SEQUENCE 10-RELATED"/>
    <property type="match status" value="1"/>
</dbReference>
<dbReference type="InterPro" id="IPR007527">
    <property type="entry name" value="Znf_SWIM"/>
</dbReference>
<dbReference type="Gramene" id="RZC50547">
    <property type="protein sequence ID" value="RZC50547"/>
    <property type="gene ID" value="C5167_018973"/>
</dbReference>
<dbReference type="Gene3D" id="3.40.1790.10">
    <property type="entry name" value="Indigoidine synthase domain"/>
    <property type="match status" value="1"/>
</dbReference>
<dbReference type="HAMAP" id="MF_01876">
    <property type="entry name" value="PsiMP_glycosidase"/>
    <property type="match status" value="1"/>
</dbReference>
<evidence type="ECO:0000256" key="3">
    <source>
        <dbReference type="ARBA" id="ARBA00022771"/>
    </source>
</evidence>
<dbReference type="AlphaFoldDB" id="A0A4Y7IPE7"/>
<feature type="region of interest" description="Disordered" evidence="6">
    <location>
        <begin position="331"/>
        <end position="359"/>
    </location>
</feature>
<dbReference type="PROSITE" id="PS50966">
    <property type="entry name" value="ZF_SWIM"/>
    <property type="match status" value="1"/>
</dbReference>
<dbReference type="InterPro" id="IPR006564">
    <property type="entry name" value="Znf_PMZ"/>
</dbReference>
<keyword evidence="4" id="KW-0862">Zinc</keyword>
<dbReference type="GO" id="GO:0006355">
    <property type="term" value="P:regulation of DNA-templated transcription"/>
    <property type="evidence" value="ECO:0007669"/>
    <property type="project" value="InterPro"/>
</dbReference>
<sequence length="1123" mass="126283">MSSSSPLSRLVNLQRQFEQTKQSENGSSKGDVKISPEVFDALSNGRAVVALESTIISHGMPYPQNLQTATEVEAIVRENGAVPATIAILDGTPCIGLSNEQLERLASLGTKAQKTARRDIAHIMSHNLGYVASGGNGATTVSATIFFASKVGIPVFVTGGIGGVHRHGEQTMDISSDLTELGRSPVAVISAGIKSILDIPRTLEYLETQGVTVASYKTHEFPAFFTETSGCQVPCRVDSPEDCARLIGMTYANLKLGLGSGILIGVPIPKEHAASGRMIESAIQTPLKEARDKNVSGNAETPFLLAKVNELTKGASLASNTDGFVIPSLSVGESDLSKPDGPEVKDDKVSSSKATEEDEKIYLASQETQPSQVNQPELILSSGYKQWIKQRLKEAEMDAPNDGTFYKPFVGMEFDSLDESYFYYNEYARAVGFSIRRAKNRRSNIDGALIFQRFCCSKEGHRRKRRDNDDEEPKKMKDGVLVKVRRRNVRSIRVGCSAKLDVKRVTDGKWVVRKFDEEHNHECANSGEKHMLRSQRRIQSIQVDMSMSDCKIKKPEKGDVRALLNYFREMQTESPSFFYAIQGGKDDRMLNFFWADTRSRMDYGYFGDVVYFRSNYGINKYGRAFSPILGINHHLQTVLFGCAILLNENEESLTWLLETFLKAMSGRRPVAIVIDGDAAMMKAIEQVLPGTRQSLCLGEILVDASNHFSHLENMRDAFITDLKKCIYDTQWCDEFESSWVLLHEKYKLHENEWLDNLYKKRHMWAPVYSRHVFHANMMTIQCIESINSYFDGFVNEPLPLYEFLKQYDKALDHRRDEEISEDFQSLETRPVLKLDVPMEQQAADLYTRSVFKEFHKEFCESFSYIAEETARVGTNWTYAVSRWGQNRSCLVSFSSCNNDIRVNCDCQNFEFTGILCKHIFKVFTVRNIMLVPDVYIRKRWTKKAKVGVFLGEGCRKALEDCQKSQAFRFNDLCQLTFNLCAKSAISINAYQTAKSTMEMIIGELDKEAEEEVSITQPNIDHVSNLHYPIDAVNGIGSSDHLMGEDNQTLTSDNPSRTILSEITCNVFIGQVTYTDVGDLQILPAEYEIKVVLEDIFLEREEVLAIECAALGCMGVTKKILTAE</sequence>
<dbReference type="SUPFAM" id="SSF110581">
    <property type="entry name" value="Indigoidine synthase A-like"/>
    <property type="match status" value="1"/>
</dbReference>
<dbReference type="PANTHER" id="PTHR31669:SF179">
    <property type="entry name" value="PROTEIN FAR1-RELATED SEQUENCE 5"/>
    <property type="match status" value="1"/>
</dbReference>
<keyword evidence="3 5" id="KW-0863">Zinc-finger</keyword>
<proteinExistence type="inferred from homology"/>
<name>A0A4Y7IPE7_PAPSO</name>
<accession>A0A4Y7IPE7</accession>
<feature type="domain" description="SWIM-type" evidence="7">
    <location>
        <begin position="889"/>
        <end position="927"/>
    </location>
</feature>
<evidence type="ECO:0000256" key="6">
    <source>
        <dbReference type="SAM" id="MobiDB-lite"/>
    </source>
</evidence>
<dbReference type="Pfam" id="PF04434">
    <property type="entry name" value="SWIM"/>
    <property type="match status" value="1"/>
</dbReference>
<dbReference type="Pfam" id="PF04227">
    <property type="entry name" value="Indigoidine_A"/>
    <property type="match status" value="1"/>
</dbReference>
<dbReference type="InterPro" id="IPR004330">
    <property type="entry name" value="FAR1_DNA_bnd_dom"/>
</dbReference>
<evidence type="ECO:0000256" key="4">
    <source>
        <dbReference type="ARBA" id="ARBA00022833"/>
    </source>
</evidence>
<reference evidence="8 9" key="1">
    <citation type="journal article" date="2018" name="Science">
        <title>The opium poppy genome and morphinan production.</title>
        <authorList>
            <person name="Guo L."/>
            <person name="Winzer T."/>
            <person name="Yang X."/>
            <person name="Li Y."/>
            <person name="Ning Z."/>
            <person name="He Z."/>
            <person name="Teodor R."/>
            <person name="Lu Y."/>
            <person name="Bowser T.A."/>
            <person name="Graham I.A."/>
            <person name="Ye K."/>
        </authorList>
    </citation>
    <scope>NUCLEOTIDE SEQUENCE [LARGE SCALE GENOMIC DNA]</scope>
    <source>
        <strain evidence="9">cv. HN1</strain>
        <tissue evidence="8">Leaves</tissue>
    </source>
</reference>
<keyword evidence="2" id="KW-0479">Metal-binding</keyword>
<feature type="compositionally biased region" description="Basic and acidic residues" evidence="6">
    <location>
        <begin position="335"/>
        <end position="350"/>
    </location>
</feature>
<dbReference type="InterPro" id="IPR031052">
    <property type="entry name" value="FHY3/FAR1"/>
</dbReference>
<protein>
    <recommendedName>
        <fullName evidence="7">SWIM-type domain-containing protein</fullName>
    </recommendedName>
</protein>
<comment type="similarity">
    <text evidence="1">Belongs to the FHY3/FAR1 family.</text>
</comment>
<keyword evidence="9" id="KW-1185">Reference proteome</keyword>
<dbReference type="EMBL" id="CM010716">
    <property type="protein sequence ID" value="RZC50547.1"/>
    <property type="molecule type" value="Genomic_DNA"/>
</dbReference>
<dbReference type="InterPro" id="IPR007342">
    <property type="entry name" value="PsuG"/>
</dbReference>
<gene>
    <name evidence="8" type="ORF">C5167_018973</name>
</gene>
<evidence type="ECO:0000256" key="1">
    <source>
        <dbReference type="ARBA" id="ARBA00005889"/>
    </source>
</evidence>
<dbReference type="STRING" id="3469.A0A4Y7IPE7"/>
<evidence type="ECO:0000313" key="8">
    <source>
        <dbReference type="EMBL" id="RZC50547.1"/>
    </source>
</evidence>
<dbReference type="Proteomes" id="UP000316621">
    <property type="component" value="Chromosome 2"/>
</dbReference>
<dbReference type="InterPro" id="IPR018289">
    <property type="entry name" value="MULE_transposase_dom"/>
</dbReference>
<dbReference type="SMART" id="SM00575">
    <property type="entry name" value="ZnF_PMZ"/>
    <property type="match status" value="1"/>
</dbReference>
<dbReference type="Pfam" id="PF10551">
    <property type="entry name" value="MULE"/>
    <property type="match status" value="1"/>
</dbReference>
<dbReference type="GO" id="GO:0008270">
    <property type="term" value="F:zinc ion binding"/>
    <property type="evidence" value="ECO:0007669"/>
    <property type="project" value="UniProtKB-KW"/>
</dbReference>
<dbReference type="Pfam" id="PF03101">
    <property type="entry name" value="FAR1"/>
    <property type="match status" value="1"/>
</dbReference>